<evidence type="ECO:0000256" key="1">
    <source>
        <dbReference type="SAM" id="Phobius"/>
    </source>
</evidence>
<dbReference type="EMBL" id="CAJZBQ010000010">
    <property type="protein sequence ID" value="CAG9313382.1"/>
    <property type="molecule type" value="Genomic_DNA"/>
</dbReference>
<organism evidence="3 4">
    <name type="scientific">Blepharisma stoltei</name>
    <dbReference type="NCBI Taxonomy" id="1481888"/>
    <lineage>
        <taxon>Eukaryota</taxon>
        <taxon>Sar</taxon>
        <taxon>Alveolata</taxon>
        <taxon>Ciliophora</taxon>
        <taxon>Postciliodesmatophora</taxon>
        <taxon>Heterotrichea</taxon>
        <taxon>Heterotrichida</taxon>
        <taxon>Blepharismidae</taxon>
        <taxon>Blepharisma</taxon>
    </lineage>
</organism>
<keyword evidence="2" id="KW-0732">Signal</keyword>
<keyword evidence="1" id="KW-0812">Transmembrane</keyword>
<feature type="signal peptide" evidence="2">
    <location>
        <begin position="1"/>
        <end position="16"/>
    </location>
</feature>
<protein>
    <submittedName>
        <fullName evidence="3">Uncharacterized protein</fullName>
    </submittedName>
</protein>
<keyword evidence="1" id="KW-1133">Transmembrane helix</keyword>
<keyword evidence="1" id="KW-0472">Membrane</keyword>
<gene>
    <name evidence="3" type="ORF">BSTOLATCC_MIC8654</name>
</gene>
<dbReference type="AlphaFoldDB" id="A0AAU9IH15"/>
<dbReference type="Proteomes" id="UP001162131">
    <property type="component" value="Unassembled WGS sequence"/>
</dbReference>
<feature type="chain" id="PRO_5043482400" evidence="2">
    <location>
        <begin position="17"/>
        <end position="219"/>
    </location>
</feature>
<reference evidence="3" key="1">
    <citation type="submission" date="2021-09" db="EMBL/GenBank/DDBJ databases">
        <authorList>
            <consortium name="AG Swart"/>
            <person name="Singh M."/>
            <person name="Singh A."/>
            <person name="Seah K."/>
            <person name="Emmerich C."/>
        </authorList>
    </citation>
    <scope>NUCLEOTIDE SEQUENCE</scope>
    <source>
        <strain evidence="3">ATCC30299</strain>
    </source>
</reference>
<evidence type="ECO:0000313" key="3">
    <source>
        <dbReference type="EMBL" id="CAG9313382.1"/>
    </source>
</evidence>
<comment type="caution">
    <text evidence="3">The sequence shown here is derived from an EMBL/GenBank/DDBJ whole genome shotgun (WGS) entry which is preliminary data.</text>
</comment>
<accession>A0AAU9IH15</accession>
<sequence>MKLSIALFVSCALALSIPDPINDQERNDEIAQSQVRARYLSCLLIYRNLKKELKDFEEIMAATKHDKDLTRKKIFGDLLYRCENTMTPKLAEELLTADEMDLGKEELKDIVLINKEQLLDSGKDIKLTQQQEELIKKITDEANRSDDGFDQEPQVLSDFDINSYMQAKELLHPVLHYFGLAGGISLLLLLAFIMIKKILALSNKDKAKKKSKKASKKTN</sequence>
<proteinExistence type="predicted"/>
<keyword evidence="4" id="KW-1185">Reference proteome</keyword>
<feature type="transmembrane region" description="Helical" evidence="1">
    <location>
        <begin position="174"/>
        <end position="195"/>
    </location>
</feature>
<name>A0AAU9IH15_9CILI</name>
<evidence type="ECO:0000256" key="2">
    <source>
        <dbReference type="SAM" id="SignalP"/>
    </source>
</evidence>
<evidence type="ECO:0000313" key="4">
    <source>
        <dbReference type="Proteomes" id="UP001162131"/>
    </source>
</evidence>